<protein>
    <submittedName>
        <fullName evidence="2">Uroporphyrinogen decarboxylase</fullName>
    </submittedName>
</protein>
<dbReference type="SUPFAM" id="SSF51726">
    <property type="entry name" value="UROD/MetE-like"/>
    <property type="match status" value="1"/>
</dbReference>
<keyword evidence="3" id="KW-1185">Reference proteome</keyword>
<feature type="domain" description="Uroporphyrinogen decarboxylase (URO-D)" evidence="1">
    <location>
        <begin position="2"/>
        <end position="317"/>
    </location>
</feature>
<proteinExistence type="predicted"/>
<dbReference type="GO" id="GO:0006779">
    <property type="term" value="P:porphyrin-containing compound biosynthetic process"/>
    <property type="evidence" value="ECO:0007669"/>
    <property type="project" value="InterPro"/>
</dbReference>
<gene>
    <name evidence="2" type="ORF">C667_14377</name>
</gene>
<dbReference type="InterPro" id="IPR052024">
    <property type="entry name" value="Methanogen_methyltrans"/>
</dbReference>
<dbReference type="CDD" id="cd03465">
    <property type="entry name" value="URO-D_like"/>
    <property type="match status" value="1"/>
</dbReference>
<dbReference type="AlphaFoldDB" id="N6YXP6"/>
<dbReference type="GO" id="GO:0004853">
    <property type="term" value="F:uroporphyrinogen decarboxylase activity"/>
    <property type="evidence" value="ECO:0007669"/>
    <property type="project" value="InterPro"/>
</dbReference>
<dbReference type="EMBL" id="AMXF01000115">
    <property type="protein sequence ID" value="ENO96350.1"/>
    <property type="molecule type" value="Genomic_DNA"/>
</dbReference>
<name>N6YXP6_9RHOO</name>
<dbReference type="PANTHER" id="PTHR47099:SF1">
    <property type="entry name" value="METHYLCOBAMIDE:COM METHYLTRANSFERASE MTBA"/>
    <property type="match status" value="1"/>
</dbReference>
<dbReference type="Gene3D" id="3.20.20.210">
    <property type="match status" value="1"/>
</dbReference>
<dbReference type="Proteomes" id="UP000013047">
    <property type="component" value="Unassembled WGS sequence"/>
</dbReference>
<evidence type="ECO:0000313" key="3">
    <source>
        <dbReference type="Proteomes" id="UP000013047"/>
    </source>
</evidence>
<evidence type="ECO:0000313" key="2">
    <source>
        <dbReference type="EMBL" id="ENO96350.1"/>
    </source>
</evidence>
<organism evidence="2 3">
    <name type="scientific">Thauera phenylacetica B4P</name>
    <dbReference type="NCBI Taxonomy" id="1234382"/>
    <lineage>
        <taxon>Bacteria</taxon>
        <taxon>Pseudomonadati</taxon>
        <taxon>Pseudomonadota</taxon>
        <taxon>Betaproteobacteria</taxon>
        <taxon>Rhodocyclales</taxon>
        <taxon>Zoogloeaceae</taxon>
        <taxon>Thauera</taxon>
    </lineage>
</organism>
<dbReference type="InterPro" id="IPR038071">
    <property type="entry name" value="UROD/MetE-like_sf"/>
</dbReference>
<evidence type="ECO:0000259" key="1">
    <source>
        <dbReference type="Pfam" id="PF01208"/>
    </source>
</evidence>
<comment type="caution">
    <text evidence="2">The sequence shown here is derived from an EMBL/GenBank/DDBJ whole genome shotgun (WGS) entry which is preliminary data.</text>
</comment>
<sequence>MDRTPLVPQLFGHAAVSAGLSLRDYLHDGEALAHAQICARERYRTDAVFAFLDFGVEAEALGAPLSFRDDRYPDVVGSVLGADDDPARLRLPEPASAGRMPVCLRALRTMRGRLGDSALVAGAVAGPMTACAQLYGIENALYLAIDDPPRLAAALDFSTRLAIRYGLAQLDAGAHAVIVFDPAASPAVVPPGFFREFLAPRLERVLAALRDGGAAFTWLNIAGPTAGILDCYARIGADVATFDYYLSAAEACRLLPRTCLAGNLKSLDFLDAAPDRIERQARALVAAFEGRGGFLLSSGCEIPPEAAAGNIAAMAAALSGD</sequence>
<accession>N6YXP6</accession>
<dbReference type="Pfam" id="PF01208">
    <property type="entry name" value="URO-D"/>
    <property type="match status" value="1"/>
</dbReference>
<dbReference type="InterPro" id="IPR000257">
    <property type="entry name" value="Uroporphyrinogen_deCOase"/>
</dbReference>
<dbReference type="PANTHER" id="PTHR47099">
    <property type="entry name" value="METHYLCOBAMIDE:COM METHYLTRANSFERASE MTBA"/>
    <property type="match status" value="1"/>
</dbReference>
<reference evidence="2 3" key="1">
    <citation type="submission" date="2012-09" db="EMBL/GenBank/DDBJ databases">
        <title>Draft Genome Sequences of 6 Strains from Genus Thauera.</title>
        <authorList>
            <person name="Liu B."/>
            <person name="Shapleigh J.P."/>
            <person name="Frostegard A.H."/>
        </authorList>
    </citation>
    <scope>NUCLEOTIDE SEQUENCE [LARGE SCALE GENOMIC DNA]</scope>
    <source>
        <strain evidence="2 3">B4P</strain>
    </source>
</reference>